<dbReference type="InterPro" id="IPR051908">
    <property type="entry name" value="Ribosomal_N-acetyltransferase"/>
</dbReference>
<evidence type="ECO:0000259" key="1">
    <source>
        <dbReference type="PROSITE" id="PS51186"/>
    </source>
</evidence>
<keyword evidence="2" id="KW-0808">Transferase</keyword>
<dbReference type="OrthoDB" id="9811523at2"/>
<evidence type="ECO:0000313" key="2">
    <source>
        <dbReference type="EMBL" id="PVY42950.1"/>
    </source>
</evidence>
<dbReference type="GO" id="GO:0005737">
    <property type="term" value="C:cytoplasm"/>
    <property type="evidence" value="ECO:0007669"/>
    <property type="project" value="TreeGrafter"/>
</dbReference>
<dbReference type="PANTHER" id="PTHR43441">
    <property type="entry name" value="RIBOSOMAL-PROTEIN-SERINE ACETYLTRANSFERASE"/>
    <property type="match status" value="1"/>
</dbReference>
<dbReference type="Pfam" id="PF13302">
    <property type="entry name" value="Acetyltransf_3"/>
    <property type="match status" value="1"/>
</dbReference>
<dbReference type="EMBL" id="QEKI01000002">
    <property type="protein sequence ID" value="PVY42950.1"/>
    <property type="molecule type" value="Genomic_DNA"/>
</dbReference>
<dbReference type="InterPro" id="IPR016181">
    <property type="entry name" value="Acyl_CoA_acyltransferase"/>
</dbReference>
<sequence>MKPATTAPQPVVLETDRLYLSEYTPEISNHLFTACSDEEIKAYLGMKTEEELAEEKDKFSKGLTTYFHSFKNFRILEKSTGKIMGRCGFHTWVVSHRRAEVGYTLLEDSYKQKGYMKEALGPVLAYGFEEMGLRRIEALAADYNTPSIKLLNHYGFQLEGVIREHYVVDGVNEDSVLYSIIRPEYDQLKSLWNLQYKIHQPEQV</sequence>
<accession>A0A2U1B2Q2</accession>
<dbReference type="AlphaFoldDB" id="A0A2U1B2Q2"/>
<name>A0A2U1B2Q2_9BACT</name>
<evidence type="ECO:0000313" key="3">
    <source>
        <dbReference type="Proteomes" id="UP000245466"/>
    </source>
</evidence>
<feature type="domain" description="N-acetyltransferase" evidence="1">
    <location>
        <begin position="38"/>
        <end position="183"/>
    </location>
</feature>
<dbReference type="PROSITE" id="PS51186">
    <property type="entry name" value="GNAT"/>
    <property type="match status" value="1"/>
</dbReference>
<reference evidence="2 3" key="1">
    <citation type="submission" date="2018-04" db="EMBL/GenBank/DDBJ databases">
        <title>Genomic Encyclopedia of Type Strains, Phase IV (KMG-IV): sequencing the most valuable type-strain genomes for metagenomic binning, comparative biology and taxonomic classification.</title>
        <authorList>
            <person name="Goeker M."/>
        </authorList>
    </citation>
    <scope>NUCLEOTIDE SEQUENCE [LARGE SCALE GENOMIC DNA]</scope>
    <source>
        <strain evidence="2 3">DSM 100231</strain>
    </source>
</reference>
<dbReference type="RefSeq" id="WP_116541998.1">
    <property type="nucleotide sequence ID" value="NZ_QEKI01000002.1"/>
</dbReference>
<gene>
    <name evidence="2" type="ORF">C8E01_102126</name>
</gene>
<organism evidence="2 3">
    <name type="scientific">Pontibacter virosus</name>
    <dbReference type="NCBI Taxonomy" id="1765052"/>
    <lineage>
        <taxon>Bacteria</taxon>
        <taxon>Pseudomonadati</taxon>
        <taxon>Bacteroidota</taxon>
        <taxon>Cytophagia</taxon>
        <taxon>Cytophagales</taxon>
        <taxon>Hymenobacteraceae</taxon>
        <taxon>Pontibacter</taxon>
    </lineage>
</organism>
<dbReference type="PANTHER" id="PTHR43441:SF11">
    <property type="entry name" value="RIBOSOMAL-PROTEIN-SERINE ACETYLTRANSFERASE"/>
    <property type="match status" value="1"/>
</dbReference>
<dbReference type="InterPro" id="IPR000182">
    <property type="entry name" value="GNAT_dom"/>
</dbReference>
<comment type="caution">
    <text evidence="2">The sequence shown here is derived from an EMBL/GenBank/DDBJ whole genome shotgun (WGS) entry which is preliminary data.</text>
</comment>
<dbReference type="Gene3D" id="3.40.630.30">
    <property type="match status" value="1"/>
</dbReference>
<dbReference type="GO" id="GO:0008999">
    <property type="term" value="F:protein-N-terminal-alanine acetyltransferase activity"/>
    <property type="evidence" value="ECO:0007669"/>
    <property type="project" value="TreeGrafter"/>
</dbReference>
<dbReference type="GO" id="GO:1990189">
    <property type="term" value="F:protein N-terminal-serine acetyltransferase activity"/>
    <property type="evidence" value="ECO:0007669"/>
    <property type="project" value="TreeGrafter"/>
</dbReference>
<keyword evidence="3" id="KW-1185">Reference proteome</keyword>
<protein>
    <submittedName>
        <fullName evidence="2">Ribosomal-protein-alanine N-acetyltransferase</fullName>
    </submittedName>
</protein>
<dbReference type="SUPFAM" id="SSF55729">
    <property type="entry name" value="Acyl-CoA N-acyltransferases (Nat)"/>
    <property type="match status" value="1"/>
</dbReference>
<proteinExistence type="predicted"/>
<dbReference type="Proteomes" id="UP000245466">
    <property type="component" value="Unassembled WGS sequence"/>
</dbReference>